<keyword evidence="2" id="KW-1185">Reference proteome</keyword>
<evidence type="ECO:0000313" key="2">
    <source>
        <dbReference type="Proteomes" id="UP001171945"/>
    </source>
</evidence>
<evidence type="ECO:0008006" key="3">
    <source>
        <dbReference type="Google" id="ProtNLM"/>
    </source>
</evidence>
<accession>A0ABT7VWH5</accession>
<proteinExistence type="predicted"/>
<dbReference type="EMBL" id="JAUCGM010000972">
    <property type="protein sequence ID" value="MDM8563932.1"/>
    <property type="molecule type" value="Genomic_DNA"/>
</dbReference>
<dbReference type="Proteomes" id="UP001171945">
    <property type="component" value="Unassembled WGS sequence"/>
</dbReference>
<comment type="caution">
    <text evidence="1">The sequence shown here is derived from an EMBL/GenBank/DDBJ whole genome shotgun (WGS) entry which is preliminary data.</text>
</comment>
<reference evidence="1" key="1">
    <citation type="submission" date="2023-06" db="EMBL/GenBank/DDBJ databases">
        <title>Uncultivated large filamentous bacteria from sulfidic sediments reveal new species and different genomic features in energy metabolism and defense.</title>
        <authorList>
            <person name="Fonseca A."/>
        </authorList>
    </citation>
    <scope>NUCLEOTIDE SEQUENCE</scope>
    <source>
        <strain evidence="1">HSG4</strain>
    </source>
</reference>
<name>A0ABT7VWH5_9GAMM</name>
<evidence type="ECO:0000313" key="1">
    <source>
        <dbReference type="EMBL" id="MDM8563932.1"/>
    </source>
</evidence>
<sequence>MSARCNPHFYEWWVSYLPTLRLLDTNILIAIIGRKSLFRWIFDQIIAGQLILCVS</sequence>
<gene>
    <name evidence="1" type="ORF">QUF54_11320</name>
</gene>
<organism evidence="1 2">
    <name type="scientific">Candidatus Marithioploca araucensis</name>
    <dbReference type="NCBI Taxonomy" id="70273"/>
    <lineage>
        <taxon>Bacteria</taxon>
        <taxon>Pseudomonadati</taxon>
        <taxon>Pseudomonadota</taxon>
        <taxon>Gammaproteobacteria</taxon>
        <taxon>Thiotrichales</taxon>
        <taxon>Thiotrichaceae</taxon>
        <taxon>Candidatus Marithioploca</taxon>
    </lineage>
</organism>
<protein>
    <recommendedName>
        <fullName evidence="3">PIN domain-containing protein</fullName>
    </recommendedName>
</protein>